<sequence>MRIRPISPERLVTELTDRLAEQAARLEEPDRPAAVPPGRLRVGIDGPDAARPDELAAALVDPLRARGRPVLHVRAENFLRPASVRLEHGRTNPDSYYLGWVDEAGLRREVLDPAGPGGTGHVLPSLWDAAADRASRAAYVELPPGGVLLVSGPLLLGGGLPFDVTVHLVLSPAALRRRTDAEQLWTLPAFDRYATEVDPASFADVVVRVDDPRHPALVESSQPA</sequence>
<evidence type="ECO:0000313" key="1">
    <source>
        <dbReference type="EMBL" id="SIR80380.1"/>
    </source>
</evidence>
<dbReference type="InterPro" id="IPR027417">
    <property type="entry name" value="P-loop_NTPase"/>
</dbReference>
<dbReference type="AlphaFoldDB" id="A0A1N7DX16"/>
<dbReference type="SUPFAM" id="SSF52540">
    <property type="entry name" value="P-loop containing nucleoside triphosphate hydrolases"/>
    <property type="match status" value="1"/>
</dbReference>
<accession>A0A1N7DX16</accession>
<dbReference type="STRING" id="1198245.SAMN05444858_11925"/>
<dbReference type="OrthoDB" id="5186671at2"/>
<gene>
    <name evidence="1" type="ORF">SAMN05444858_11925</name>
</gene>
<dbReference type="Proteomes" id="UP000186004">
    <property type="component" value="Unassembled WGS sequence"/>
</dbReference>
<evidence type="ECO:0000313" key="2">
    <source>
        <dbReference type="Proteomes" id="UP000186004"/>
    </source>
</evidence>
<organism evidence="1 2">
    <name type="scientific">Micromonospora avicenniae</name>
    <dbReference type="NCBI Taxonomy" id="1198245"/>
    <lineage>
        <taxon>Bacteria</taxon>
        <taxon>Bacillati</taxon>
        <taxon>Actinomycetota</taxon>
        <taxon>Actinomycetes</taxon>
        <taxon>Micromonosporales</taxon>
        <taxon>Micromonosporaceae</taxon>
        <taxon>Micromonospora</taxon>
    </lineage>
</organism>
<proteinExistence type="predicted"/>
<reference evidence="1 2" key="1">
    <citation type="submission" date="2017-01" db="EMBL/GenBank/DDBJ databases">
        <authorList>
            <person name="Mah S.A."/>
            <person name="Swanson W.J."/>
            <person name="Moy G.W."/>
            <person name="Vacquier V.D."/>
        </authorList>
    </citation>
    <scope>NUCLEOTIDE SEQUENCE [LARGE SCALE GENOMIC DNA]</scope>
    <source>
        <strain evidence="1 2">DSM 45758</strain>
    </source>
</reference>
<protein>
    <recommendedName>
        <fullName evidence="3">Uridine kinase</fullName>
    </recommendedName>
</protein>
<keyword evidence="2" id="KW-1185">Reference proteome</keyword>
<name>A0A1N7DX16_9ACTN</name>
<dbReference type="RefSeq" id="WP_076473100.1">
    <property type="nucleotide sequence ID" value="NZ_FTNF01000019.1"/>
</dbReference>
<evidence type="ECO:0008006" key="3">
    <source>
        <dbReference type="Google" id="ProtNLM"/>
    </source>
</evidence>
<dbReference type="Gene3D" id="3.40.50.300">
    <property type="entry name" value="P-loop containing nucleotide triphosphate hydrolases"/>
    <property type="match status" value="1"/>
</dbReference>
<dbReference type="EMBL" id="FTNF01000019">
    <property type="protein sequence ID" value="SIR80380.1"/>
    <property type="molecule type" value="Genomic_DNA"/>
</dbReference>